<keyword evidence="3" id="KW-0805">Transcription regulation</keyword>
<dbReference type="Pfam" id="PF08220">
    <property type="entry name" value="HTH_DeoR"/>
    <property type="match status" value="1"/>
</dbReference>
<dbReference type="PROSITE" id="PS00894">
    <property type="entry name" value="HTH_DEOR_1"/>
    <property type="match status" value="1"/>
</dbReference>
<dbReference type="InterPro" id="IPR050313">
    <property type="entry name" value="Carb_Metab_HTH_regulators"/>
</dbReference>
<keyword evidence="5" id="KW-0804">Transcription</keyword>
<dbReference type="SMART" id="SM00420">
    <property type="entry name" value="HTH_DEOR"/>
    <property type="match status" value="1"/>
</dbReference>
<dbReference type="PANTHER" id="PTHR30363">
    <property type="entry name" value="HTH-TYPE TRANSCRIPTIONAL REGULATOR SRLR-RELATED"/>
    <property type="match status" value="1"/>
</dbReference>
<dbReference type="EMBL" id="JBHUNE010000008">
    <property type="protein sequence ID" value="MFD2759109.1"/>
    <property type="molecule type" value="Genomic_DNA"/>
</dbReference>
<dbReference type="SUPFAM" id="SSF46785">
    <property type="entry name" value="Winged helix' DNA-binding domain"/>
    <property type="match status" value="1"/>
</dbReference>
<dbReference type="GO" id="GO:0003677">
    <property type="term" value="F:DNA binding"/>
    <property type="evidence" value="ECO:0007669"/>
    <property type="project" value="UniProtKB-KW"/>
</dbReference>
<name>A0ABW5V3C9_9MICO</name>
<proteinExistence type="predicted"/>
<evidence type="ECO:0000256" key="4">
    <source>
        <dbReference type="ARBA" id="ARBA00023125"/>
    </source>
</evidence>
<protein>
    <recommendedName>
        <fullName evidence="1">Lactose phosphotransferase system repressor</fullName>
    </recommendedName>
</protein>
<dbReference type="PANTHER" id="PTHR30363:SF4">
    <property type="entry name" value="GLYCEROL-3-PHOSPHATE REGULON REPRESSOR"/>
    <property type="match status" value="1"/>
</dbReference>
<evidence type="ECO:0000256" key="1">
    <source>
        <dbReference type="ARBA" id="ARBA00021390"/>
    </source>
</evidence>
<dbReference type="InterPro" id="IPR037171">
    <property type="entry name" value="NagB/RpiA_transferase-like"/>
</dbReference>
<evidence type="ECO:0000256" key="6">
    <source>
        <dbReference type="ARBA" id="ARBA00024937"/>
    </source>
</evidence>
<evidence type="ECO:0000256" key="3">
    <source>
        <dbReference type="ARBA" id="ARBA00023015"/>
    </source>
</evidence>
<dbReference type="InterPro" id="IPR001034">
    <property type="entry name" value="DeoR_HTH"/>
</dbReference>
<dbReference type="PRINTS" id="PR00037">
    <property type="entry name" value="HTHLACR"/>
</dbReference>
<dbReference type="RefSeq" id="WP_019617307.1">
    <property type="nucleotide sequence ID" value="NZ_JBHUNE010000008.1"/>
</dbReference>
<feature type="domain" description="HTH deoR-type" evidence="7">
    <location>
        <begin position="7"/>
        <end position="62"/>
    </location>
</feature>
<dbReference type="Pfam" id="PF00455">
    <property type="entry name" value="DeoRC"/>
    <property type="match status" value="1"/>
</dbReference>
<evidence type="ECO:0000256" key="5">
    <source>
        <dbReference type="ARBA" id="ARBA00023163"/>
    </source>
</evidence>
<evidence type="ECO:0000259" key="7">
    <source>
        <dbReference type="PROSITE" id="PS51000"/>
    </source>
</evidence>
<keyword evidence="2" id="KW-0678">Repressor</keyword>
<dbReference type="InterPro" id="IPR018356">
    <property type="entry name" value="Tscrpt_reg_HTH_DeoR_CS"/>
</dbReference>
<organism evidence="8 9">
    <name type="scientific">Gulosibacter faecalis</name>
    <dbReference type="NCBI Taxonomy" id="272240"/>
    <lineage>
        <taxon>Bacteria</taxon>
        <taxon>Bacillati</taxon>
        <taxon>Actinomycetota</taxon>
        <taxon>Actinomycetes</taxon>
        <taxon>Micrococcales</taxon>
        <taxon>Microbacteriaceae</taxon>
        <taxon>Gulosibacter</taxon>
    </lineage>
</organism>
<keyword evidence="9" id="KW-1185">Reference proteome</keyword>
<comment type="function">
    <text evidence="6">Repressor of the lactose catabolism operon. Galactose-6-phosphate is the inducer.</text>
</comment>
<dbReference type="InterPro" id="IPR036388">
    <property type="entry name" value="WH-like_DNA-bd_sf"/>
</dbReference>
<accession>A0ABW5V3C9</accession>
<dbReference type="SMART" id="SM01134">
    <property type="entry name" value="DeoRC"/>
    <property type="match status" value="1"/>
</dbReference>
<dbReference type="SUPFAM" id="SSF100950">
    <property type="entry name" value="NagB/RpiA/CoA transferase-like"/>
    <property type="match status" value="1"/>
</dbReference>
<dbReference type="Gene3D" id="3.40.50.1360">
    <property type="match status" value="1"/>
</dbReference>
<evidence type="ECO:0000313" key="9">
    <source>
        <dbReference type="Proteomes" id="UP001597492"/>
    </source>
</evidence>
<comment type="caution">
    <text evidence="8">The sequence shown here is derived from an EMBL/GenBank/DDBJ whole genome shotgun (WGS) entry which is preliminary data.</text>
</comment>
<gene>
    <name evidence="8" type="ORF">ACFSW7_12055</name>
</gene>
<dbReference type="PROSITE" id="PS51000">
    <property type="entry name" value="HTH_DEOR_2"/>
    <property type="match status" value="1"/>
</dbReference>
<dbReference type="InterPro" id="IPR014036">
    <property type="entry name" value="DeoR-like_C"/>
</dbReference>
<evidence type="ECO:0000256" key="2">
    <source>
        <dbReference type="ARBA" id="ARBA00022491"/>
    </source>
</evidence>
<evidence type="ECO:0000313" key="8">
    <source>
        <dbReference type="EMBL" id="MFD2759109.1"/>
    </source>
</evidence>
<dbReference type="Gene3D" id="1.10.10.10">
    <property type="entry name" value="Winged helix-like DNA-binding domain superfamily/Winged helix DNA-binding domain"/>
    <property type="match status" value="1"/>
</dbReference>
<reference evidence="9" key="1">
    <citation type="journal article" date="2019" name="Int. J. Syst. Evol. Microbiol.">
        <title>The Global Catalogue of Microorganisms (GCM) 10K type strain sequencing project: providing services to taxonomists for standard genome sequencing and annotation.</title>
        <authorList>
            <consortium name="The Broad Institute Genomics Platform"/>
            <consortium name="The Broad Institute Genome Sequencing Center for Infectious Disease"/>
            <person name="Wu L."/>
            <person name="Ma J."/>
        </authorList>
    </citation>
    <scope>NUCLEOTIDE SEQUENCE [LARGE SCALE GENOMIC DNA]</scope>
    <source>
        <strain evidence="9">TISTR 1514</strain>
    </source>
</reference>
<dbReference type="InterPro" id="IPR036390">
    <property type="entry name" value="WH_DNA-bd_sf"/>
</dbReference>
<dbReference type="Proteomes" id="UP001597492">
    <property type="component" value="Unassembled WGS sequence"/>
</dbReference>
<sequence length="256" mass="27603">MADIKYAEERRSELLRILATSGRIDAADVANELGVTSETIRKDLIALESTGLLRRIHGGAVRADAHLHEPHLAARLEFSSEKQRIAKRALDFVPDGGAVMFDAGTTTHQLAQHLPQSTSFTAYVNALPLATTLLRLPNVRVELIGGRMRATTSAAVGARTNQNLSTINVAVAFLGTNGISHERGLTTPNPDEAAAKHAMLAASERRILLADHSKFGQVQGEQHATLDDLDVIITDQAPNAEYRRALDRAGVELVIA</sequence>
<keyword evidence="4 8" id="KW-0238">DNA-binding</keyword>